<evidence type="ECO:0000256" key="4">
    <source>
        <dbReference type="PROSITE-ProRule" id="PRU00335"/>
    </source>
</evidence>
<dbReference type="InterPro" id="IPR050109">
    <property type="entry name" value="HTH-type_TetR-like_transc_reg"/>
</dbReference>
<feature type="DNA-binding region" description="H-T-H motif" evidence="4">
    <location>
        <begin position="33"/>
        <end position="52"/>
    </location>
</feature>
<dbReference type="SUPFAM" id="SSF48498">
    <property type="entry name" value="Tetracyclin repressor-like, C-terminal domain"/>
    <property type="match status" value="1"/>
</dbReference>
<dbReference type="SUPFAM" id="SSF46689">
    <property type="entry name" value="Homeodomain-like"/>
    <property type="match status" value="1"/>
</dbReference>
<keyword evidence="3" id="KW-0804">Transcription</keyword>
<keyword evidence="7" id="KW-1185">Reference proteome</keyword>
<dbReference type="STRING" id="1185766.SAMN05216224_107132"/>
<dbReference type="PANTHER" id="PTHR30055:SF234">
    <property type="entry name" value="HTH-TYPE TRANSCRIPTIONAL REGULATOR BETI"/>
    <property type="match status" value="1"/>
</dbReference>
<dbReference type="InterPro" id="IPR025996">
    <property type="entry name" value="MT1864/Rv1816-like_C"/>
</dbReference>
<dbReference type="RefSeq" id="WP_038068122.1">
    <property type="nucleotide sequence ID" value="NZ_FOVB01000007.1"/>
</dbReference>
<evidence type="ECO:0000313" key="7">
    <source>
        <dbReference type="Proteomes" id="UP000027725"/>
    </source>
</evidence>
<dbReference type="InterPro" id="IPR009057">
    <property type="entry name" value="Homeodomain-like_sf"/>
</dbReference>
<dbReference type="InterPro" id="IPR001647">
    <property type="entry name" value="HTH_TetR"/>
</dbReference>
<keyword evidence="1" id="KW-0805">Transcription regulation</keyword>
<evidence type="ECO:0000256" key="1">
    <source>
        <dbReference type="ARBA" id="ARBA00023015"/>
    </source>
</evidence>
<reference evidence="6 7" key="1">
    <citation type="submission" date="2014-03" db="EMBL/GenBank/DDBJ databases">
        <title>The draft genome sequence of Thioclava dalianensis DLFJ1-1.</title>
        <authorList>
            <person name="Lai Q."/>
            <person name="Shao Z."/>
        </authorList>
    </citation>
    <scope>NUCLEOTIDE SEQUENCE [LARGE SCALE GENOMIC DNA]</scope>
    <source>
        <strain evidence="6 7">DLFJ1-1</strain>
    </source>
</reference>
<accession>A0A074U213</accession>
<dbReference type="EMBL" id="JHEH01000025">
    <property type="protein sequence ID" value="KEP68702.1"/>
    <property type="molecule type" value="Genomic_DNA"/>
</dbReference>
<gene>
    <name evidence="6" type="ORF">DL1_09005</name>
</gene>
<dbReference type="InterPro" id="IPR036271">
    <property type="entry name" value="Tet_transcr_reg_TetR-rel_C_sf"/>
</dbReference>
<dbReference type="Pfam" id="PF13305">
    <property type="entry name" value="TetR_C_33"/>
    <property type="match status" value="1"/>
</dbReference>
<dbReference type="PANTHER" id="PTHR30055">
    <property type="entry name" value="HTH-TYPE TRANSCRIPTIONAL REGULATOR RUTR"/>
    <property type="match status" value="1"/>
</dbReference>
<organism evidence="6 7">
    <name type="scientific">Thioclava dalianensis</name>
    <dbReference type="NCBI Taxonomy" id="1185766"/>
    <lineage>
        <taxon>Bacteria</taxon>
        <taxon>Pseudomonadati</taxon>
        <taxon>Pseudomonadota</taxon>
        <taxon>Alphaproteobacteria</taxon>
        <taxon>Rhodobacterales</taxon>
        <taxon>Paracoccaceae</taxon>
        <taxon>Thioclava</taxon>
    </lineage>
</organism>
<name>A0A074U213_9RHOB</name>
<evidence type="ECO:0000256" key="2">
    <source>
        <dbReference type="ARBA" id="ARBA00023125"/>
    </source>
</evidence>
<dbReference type="OrthoDB" id="7223515at2"/>
<dbReference type="Gene3D" id="1.10.357.10">
    <property type="entry name" value="Tetracycline Repressor, domain 2"/>
    <property type="match status" value="1"/>
</dbReference>
<dbReference type="PROSITE" id="PS50977">
    <property type="entry name" value="HTH_TETR_2"/>
    <property type="match status" value="1"/>
</dbReference>
<dbReference type="AlphaFoldDB" id="A0A074U213"/>
<sequence>MGNTRDEKRAALRSRLIEAAEDQIARHGIGGLKARAVTTQAGCALGALYTAFEDLDMLILHVNARTLERLGSALKSALGEGQGTPAQALQAMARAYVDFACANRALWIALFEHRLPEGVETPDWHKQDHAVLIEVLIGPLSQLRPDLAQEALVLRARTTFAAVHGVVLLALQGRFVGVPMAQLHAEVAALVETMTRGSERGQAETAR</sequence>
<protein>
    <submittedName>
        <fullName evidence="6">TetR family transcriptional regulator</fullName>
    </submittedName>
</protein>
<dbReference type="Proteomes" id="UP000027725">
    <property type="component" value="Unassembled WGS sequence"/>
</dbReference>
<proteinExistence type="predicted"/>
<dbReference type="GO" id="GO:0000976">
    <property type="term" value="F:transcription cis-regulatory region binding"/>
    <property type="evidence" value="ECO:0007669"/>
    <property type="project" value="TreeGrafter"/>
</dbReference>
<feature type="domain" description="HTH tetR-type" evidence="5">
    <location>
        <begin position="10"/>
        <end position="70"/>
    </location>
</feature>
<dbReference type="GO" id="GO:0003700">
    <property type="term" value="F:DNA-binding transcription factor activity"/>
    <property type="evidence" value="ECO:0007669"/>
    <property type="project" value="TreeGrafter"/>
</dbReference>
<keyword evidence="2 4" id="KW-0238">DNA-binding</keyword>
<comment type="caution">
    <text evidence="6">The sequence shown here is derived from an EMBL/GenBank/DDBJ whole genome shotgun (WGS) entry which is preliminary data.</text>
</comment>
<evidence type="ECO:0000313" key="6">
    <source>
        <dbReference type="EMBL" id="KEP68702.1"/>
    </source>
</evidence>
<dbReference type="eggNOG" id="COG1309">
    <property type="taxonomic scope" value="Bacteria"/>
</dbReference>
<evidence type="ECO:0000256" key="3">
    <source>
        <dbReference type="ARBA" id="ARBA00023163"/>
    </source>
</evidence>
<evidence type="ECO:0000259" key="5">
    <source>
        <dbReference type="PROSITE" id="PS50977"/>
    </source>
</evidence>